<evidence type="ECO:0000313" key="2">
    <source>
        <dbReference type="Proteomes" id="UP000521943"/>
    </source>
</evidence>
<protein>
    <submittedName>
        <fullName evidence="1">Uncharacterized protein</fullName>
    </submittedName>
</protein>
<dbReference type="AlphaFoldDB" id="A0A8H6HWZ7"/>
<dbReference type="OrthoDB" id="3191568at2759"/>
<evidence type="ECO:0000313" key="1">
    <source>
        <dbReference type="EMBL" id="KAF6754064.1"/>
    </source>
</evidence>
<keyword evidence="2" id="KW-1185">Reference proteome</keyword>
<dbReference type="Proteomes" id="UP000521943">
    <property type="component" value="Unassembled WGS sequence"/>
</dbReference>
<reference evidence="1 2" key="1">
    <citation type="submission" date="2020-07" db="EMBL/GenBank/DDBJ databases">
        <title>Comparative genomics of pyrophilous fungi reveals a link between fire events and developmental genes.</title>
        <authorList>
            <consortium name="DOE Joint Genome Institute"/>
            <person name="Steindorff A.S."/>
            <person name="Carver A."/>
            <person name="Calhoun S."/>
            <person name="Stillman K."/>
            <person name="Liu H."/>
            <person name="Lipzen A."/>
            <person name="Pangilinan J."/>
            <person name="Labutti K."/>
            <person name="Bruns T.D."/>
            <person name="Grigoriev I.V."/>
        </authorList>
    </citation>
    <scope>NUCLEOTIDE SEQUENCE [LARGE SCALE GENOMIC DNA]</scope>
    <source>
        <strain evidence="1 2">CBS 144469</strain>
    </source>
</reference>
<organism evidence="1 2">
    <name type="scientific">Ephemerocybe angulata</name>
    <dbReference type="NCBI Taxonomy" id="980116"/>
    <lineage>
        <taxon>Eukaryota</taxon>
        <taxon>Fungi</taxon>
        <taxon>Dikarya</taxon>
        <taxon>Basidiomycota</taxon>
        <taxon>Agaricomycotina</taxon>
        <taxon>Agaricomycetes</taxon>
        <taxon>Agaricomycetidae</taxon>
        <taxon>Agaricales</taxon>
        <taxon>Agaricineae</taxon>
        <taxon>Psathyrellaceae</taxon>
        <taxon>Ephemerocybe</taxon>
    </lineage>
</organism>
<accession>A0A8H6HWZ7</accession>
<dbReference type="EMBL" id="JACGCI010000036">
    <property type="protein sequence ID" value="KAF6754064.1"/>
    <property type="molecule type" value="Genomic_DNA"/>
</dbReference>
<comment type="caution">
    <text evidence="1">The sequence shown here is derived from an EMBL/GenBank/DDBJ whole genome shotgun (WGS) entry which is preliminary data.</text>
</comment>
<gene>
    <name evidence="1" type="ORF">DFP72DRAFT_900286</name>
</gene>
<proteinExistence type="predicted"/>
<name>A0A8H6HWZ7_9AGAR</name>
<sequence>MSHTSNPYAQSGQWSGGSFWPQAGSTHSPTYGALPTSPIVSSPNVVTFQFNSSTSGSPLNASTVTDNTNMYFNVYTTIANGVRVTAFASPSEGSPFATVEWTDAKPVVTIRNRVPRQDATKWILFSHDRSTAALGVGPCFYFWTFQRGGAKLYKRSETNQSERLGKVYWSPTTHSLCLDLHVSLLQTPGNLEVFIVAAALIQAQVQL</sequence>